<keyword evidence="2" id="KW-0812">Transmembrane</keyword>
<accession>A0A2G9S1N8</accession>
<evidence type="ECO:0000256" key="1">
    <source>
        <dbReference type="ARBA" id="ARBA00009045"/>
    </source>
</evidence>
<sequence>MSFRAAAAIIKGRPILETPHKKAGQKRSFAYPSFMDEDTVDAPDTLDSSFFSKARNFLIMLNESCGKHSCYVGKKEIDVRVDMHDETFSMPDDVFESPPLSAAYFRAPVTTTEDVPISSGREFVRPSPTLAAHPRRGKRIASQVKHFAFDRKKRLYGLGVVGNWLNRTYRRSISSTVQTQLEHIDSHRPYFTYWVTVVHVLITLLAIGTYGIAPIGFAQHTATELAS</sequence>
<comment type="similarity">
    <text evidence="1 2">Belongs to the peptidase S54 family.</text>
</comment>
<dbReference type="PANTHER" id="PTHR45965">
    <property type="entry name" value="INACTIVE RHOMBOID PROTEIN"/>
    <property type="match status" value="1"/>
</dbReference>
<comment type="caution">
    <text evidence="2">Lacks conserved residue(s) required for the propagation of feature annotation.</text>
</comment>
<proteinExistence type="inferred from homology"/>
<protein>
    <recommendedName>
        <fullName evidence="2">Inactive rhomboid protein</fullName>
        <shortName evidence="2">iRhom</shortName>
    </recommendedName>
    <alternativeName>
        <fullName evidence="2">Rhomboid family member</fullName>
    </alternativeName>
    <alternativeName>
        <fullName evidence="2">Rhomboid veinlet-like protein</fullName>
    </alternativeName>
</protein>
<feature type="domain" description="Inactive rhomboid protein 1/2 N-terminal" evidence="3">
    <location>
        <begin position="1"/>
        <end position="55"/>
    </location>
</feature>
<gene>
    <name evidence="4" type="ORF">AB205_0026610</name>
</gene>
<dbReference type="GO" id="GO:0005789">
    <property type="term" value="C:endoplasmic reticulum membrane"/>
    <property type="evidence" value="ECO:0007669"/>
    <property type="project" value="UniProtKB-SubCell"/>
</dbReference>
<dbReference type="OrthoDB" id="2146116at2759"/>
<dbReference type="PANTHER" id="PTHR45965:SF2">
    <property type="entry name" value="INACTIVE RHOMBOID PROTEIN 2"/>
    <property type="match status" value="1"/>
</dbReference>
<dbReference type="InterPro" id="IPR022241">
    <property type="entry name" value="iRhom1_2_N"/>
</dbReference>
<keyword evidence="2" id="KW-1133">Transmembrane helix</keyword>
<feature type="transmembrane region" description="Helical" evidence="2">
    <location>
        <begin position="191"/>
        <end position="213"/>
    </location>
</feature>
<dbReference type="EMBL" id="KV927740">
    <property type="protein sequence ID" value="PIO34067.1"/>
    <property type="molecule type" value="Genomic_DNA"/>
</dbReference>
<keyword evidence="2" id="KW-0256">Endoplasmic reticulum</keyword>
<evidence type="ECO:0000259" key="3">
    <source>
        <dbReference type="Pfam" id="PF12595"/>
    </source>
</evidence>
<dbReference type="GO" id="GO:0050709">
    <property type="term" value="P:negative regulation of protein secretion"/>
    <property type="evidence" value="ECO:0007669"/>
    <property type="project" value="UniProtKB-UniRule"/>
</dbReference>
<reference evidence="4" key="1">
    <citation type="submission" date="2017-08" db="EMBL/GenBank/DDBJ databases">
        <title>Assembly of the North American Bullfrog Genome.</title>
        <authorList>
            <person name="Warren R.L."/>
            <person name="Vandervalk B.P."/>
            <person name="Kucuk E."/>
            <person name="Birol I."/>
            <person name="Helbing C."/>
            <person name="Pandoh P."/>
            <person name="Behsaz B."/>
            <person name="Mohamadi H."/>
            <person name="Chu J."/>
            <person name="Jackman S."/>
            <person name="Hammond S.A."/>
            <person name="Veldhoen N."/>
            <person name="Kirk H."/>
            <person name="Zhao Y."/>
            <person name="Coope R."/>
            <person name="Pleasance S."/>
            <person name="Moore R."/>
            <person name="Holt R."/>
        </authorList>
    </citation>
    <scope>NUCLEOTIDE SEQUENCE</scope>
    <source>
        <strain evidence="4">Bruno</strain>
        <tissue evidence="4">Liver</tissue>
    </source>
</reference>
<organism evidence="4">
    <name type="scientific">Aquarana catesbeiana</name>
    <name type="common">American bullfrog</name>
    <name type="synonym">Rana catesbeiana</name>
    <dbReference type="NCBI Taxonomy" id="8400"/>
    <lineage>
        <taxon>Eukaryota</taxon>
        <taxon>Metazoa</taxon>
        <taxon>Chordata</taxon>
        <taxon>Craniata</taxon>
        <taxon>Vertebrata</taxon>
        <taxon>Euteleostomi</taxon>
        <taxon>Amphibia</taxon>
        <taxon>Batrachia</taxon>
        <taxon>Anura</taxon>
        <taxon>Neobatrachia</taxon>
        <taxon>Ranoidea</taxon>
        <taxon>Ranidae</taxon>
        <taxon>Aquarana</taxon>
    </lineage>
</organism>
<comment type="subcellular location">
    <subcellularLocation>
        <location evidence="2">Endoplasmic reticulum membrane</location>
        <topology evidence="2">Multi-pass membrane protein</topology>
    </subcellularLocation>
</comment>
<dbReference type="AlphaFoldDB" id="A0A2G9S1N8"/>
<keyword evidence="2" id="KW-0472">Membrane</keyword>
<comment type="function">
    <text evidence="2">Regulates ADAM17 protease, a sheddase of the epidermal growth factor (EGF) receptor ligands and TNF, thereby plays a role in sleep, cell survival, proliferation, migration and inflammation. Does not exhibit any protease activity on its own.</text>
</comment>
<evidence type="ECO:0000256" key="2">
    <source>
        <dbReference type="RuleBase" id="RU369051"/>
    </source>
</evidence>
<evidence type="ECO:0000313" key="4">
    <source>
        <dbReference type="EMBL" id="PIO34067.1"/>
    </source>
</evidence>
<dbReference type="Pfam" id="PF12595">
    <property type="entry name" value="iRhom1-2_N"/>
    <property type="match status" value="1"/>
</dbReference>
<dbReference type="InterPro" id="IPR051512">
    <property type="entry name" value="Inactive_Rhomboid"/>
</dbReference>
<name>A0A2G9S1N8_AQUCT</name>
<dbReference type="GO" id="GO:0042058">
    <property type="term" value="P:regulation of epidermal growth factor receptor signaling pathway"/>
    <property type="evidence" value="ECO:0007669"/>
    <property type="project" value="UniProtKB-UniRule"/>
</dbReference>